<evidence type="ECO:0000313" key="1">
    <source>
        <dbReference type="EMBL" id="SLM11146.1"/>
    </source>
</evidence>
<accession>A0A3P3XGY8</accession>
<protein>
    <recommendedName>
        <fullName evidence="2">Nucleotidyl transferase AbiEii/AbiGii toxin family protein</fullName>
    </recommendedName>
</protein>
<sequence>MKNDALGLVHSIADPTDRLNVLREYIQALILRSLHESQAFTSIAFFGDTALRFLFNLPRFSEDLDFSLELEKEYRPVVWMQKIKRDLQFQGYEVSISWNDRSAVHVAWVGIPHLLKEAGLSGHSEEKLSVKLEFDTNPPKGAVCASTLINRHTLFAVRHYDLPSLMAGKVNALLTRSFCKGRDWYDLVWYRSRRPPVEPNLELLRNALAQQGVHLDGDWRTLVRDRIKHTEFEVITKDVAPFLESHEDAKLLRPEYITALLEEGLG</sequence>
<dbReference type="InterPro" id="IPR014942">
    <property type="entry name" value="AbiEii"/>
</dbReference>
<dbReference type="Gene3D" id="3.10.450.620">
    <property type="entry name" value="JHP933, nucleotidyltransferase-like core domain"/>
    <property type="match status" value="1"/>
</dbReference>
<proteinExistence type="predicted"/>
<name>A0A3P3XGY8_9SPIR</name>
<dbReference type="EMBL" id="FWDM01000010">
    <property type="protein sequence ID" value="SLM11146.1"/>
    <property type="molecule type" value="Genomic_DNA"/>
</dbReference>
<dbReference type="Pfam" id="PF08843">
    <property type="entry name" value="AbiEii"/>
    <property type="match status" value="1"/>
</dbReference>
<evidence type="ECO:0008006" key="2">
    <source>
        <dbReference type="Google" id="ProtNLM"/>
    </source>
</evidence>
<reference evidence="1" key="1">
    <citation type="submission" date="2017-02" db="EMBL/GenBank/DDBJ databases">
        <authorList>
            <person name="Regsiter A."/>
            <person name="William W."/>
        </authorList>
    </citation>
    <scope>NUCLEOTIDE SEQUENCE</scope>
    <source>
        <strain evidence="1">Bib</strain>
    </source>
</reference>
<organism evidence="1">
    <name type="scientific">uncultured spirochete</name>
    <dbReference type="NCBI Taxonomy" id="156406"/>
    <lineage>
        <taxon>Bacteria</taxon>
        <taxon>Pseudomonadati</taxon>
        <taxon>Spirochaetota</taxon>
        <taxon>Spirochaetia</taxon>
        <taxon>Spirochaetales</taxon>
        <taxon>environmental samples</taxon>
    </lineage>
</organism>
<gene>
    <name evidence="1" type="ORF">SPIROBIBN47_180017</name>
</gene>
<dbReference type="AlphaFoldDB" id="A0A3P3XGY8"/>